<name>A0A0C3B1A1_PILCF</name>
<evidence type="ECO:0000313" key="2">
    <source>
        <dbReference type="EMBL" id="KIM79993.1"/>
    </source>
</evidence>
<dbReference type="OrthoDB" id="3143151at2759"/>
<sequence length="776" mass="88633">MKLFPQLLRAHIAINRLPHTDVGIALMWNGCFFEQSDLLTDGLTLDLHHYPDNCPSINYNTEIYPPTMDQSDWADEFAYEHQPLADSEPTPNTGSRSTLIIVSSTAKLFPASWKNPQTAFTFEVLDHFRIDSLECKTAAMNFMSKIGRIMNEAFPSKVPDRYRELLRVSREWRDLHNQIRAGTVHDRPDSPLDGGLALFCPACPQIDINIPPETEWKVDDKPQLVSDGNMKLVRLKMRRPEDDVSLSDGELFMVKRAPYAEHLVTTPERQPKSRCNNHRAQNQGNLHRNHLDETVSFQKGERQVNMDYSICQALKQFPRHQRALVIYDICCQWIIHFRERVSESEFLALWDSMEITGAVGKWHLAAHILECFPRFSLNFVEGAGEVEGEILETLWSDMDEIAAMAQAMSIAHYQEVVDDHMNDSNWCKIIRIGDSLCVKWKRAQEGVSTTEAAFEELTNSLNPALIDEWTNQEHIAMERRGDHLNIFTVSSDKLPTLAEIRLKLSETKVRQGNLSGSVSALTEALAIEKSQIRLQRHVASLSTGCSVAQKNDLLDRRRKLEARISAYEQRISVIMKLDDETQWSTKVGNGREIDSNGGDSSDDVLARYLDGWFTPERESITLPSALASGEIEHQSLQPIAMIEAELRKGQVMDSLQGLRLALREKSLCFRVEVRNANSQRTTHQAWDRVHKFDADARQCRSTYRHARSALQRLHIDPKYLAMLRDITEEDMKVSGDLTNEGQFNQRSDTLAWFWRSSHGDDSDGPRMQECMSIDLT</sequence>
<dbReference type="InParanoid" id="A0A0C3B1A1"/>
<dbReference type="Proteomes" id="UP000054166">
    <property type="component" value="Unassembled WGS sequence"/>
</dbReference>
<protein>
    <recommendedName>
        <fullName evidence="1">CxC2-like cysteine cluster KDZ transposase-associated domain-containing protein</fullName>
    </recommendedName>
</protein>
<evidence type="ECO:0000313" key="3">
    <source>
        <dbReference type="Proteomes" id="UP000054166"/>
    </source>
</evidence>
<dbReference type="InterPro" id="IPR040521">
    <property type="entry name" value="KDZ"/>
</dbReference>
<dbReference type="Pfam" id="PF18803">
    <property type="entry name" value="CxC2"/>
    <property type="match status" value="1"/>
</dbReference>
<dbReference type="EMBL" id="KN833006">
    <property type="protein sequence ID" value="KIM79993.1"/>
    <property type="molecule type" value="Genomic_DNA"/>
</dbReference>
<dbReference type="HOGENOM" id="CLU_003703_13_1_1"/>
<reference evidence="3" key="2">
    <citation type="submission" date="2015-01" db="EMBL/GenBank/DDBJ databases">
        <title>Evolutionary Origins and Diversification of the Mycorrhizal Mutualists.</title>
        <authorList>
            <consortium name="DOE Joint Genome Institute"/>
            <consortium name="Mycorrhizal Genomics Consortium"/>
            <person name="Kohler A."/>
            <person name="Kuo A."/>
            <person name="Nagy L.G."/>
            <person name="Floudas D."/>
            <person name="Copeland A."/>
            <person name="Barry K.W."/>
            <person name="Cichocki N."/>
            <person name="Veneault-Fourrey C."/>
            <person name="LaButti K."/>
            <person name="Lindquist E.A."/>
            <person name="Lipzen A."/>
            <person name="Lundell T."/>
            <person name="Morin E."/>
            <person name="Murat C."/>
            <person name="Riley R."/>
            <person name="Ohm R."/>
            <person name="Sun H."/>
            <person name="Tunlid A."/>
            <person name="Henrissat B."/>
            <person name="Grigoriev I.V."/>
            <person name="Hibbett D.S."/>
            <person name="Martin F."/>
        </authorList>
    </citation>
    <scope>NUCLEOTIDE SEQUENCE [LARGE SCALE GENOMIC DNA]</scope>
    <source>
        <strain evidence="3">F 1598</strain>
    </source>
</reference>
<reference evidence="2 3" key="1">
    <citation type="submission" date="2014-04" db="EMBL/GenBank/DDBJ databases">
        <authorList>
            <consortium name="DOE Joint Genome Institute"/>
            <person name="Kuo A."/>
            <person name="Tarkka M."/>
            <person name="Buscot F."/>
            <person name="Kohler A."/>
            <person name="Nagy L.G."/>
            <person name="Floudas D."/>
            <person name="Copeland A."/>
            <person name="Barry K.W."/>
            <person name="Cichocki N."/>
            <person name="Veneault-Fourrey C."/>
            <person name="LaButti K."/>
            <person name="Lindquist E.A."/>
            <person name="Lipzen A."/>
            <person name="Lundell T."/>
            <person name="Morin E."/>
            <person name="Murat C."/>
            <person name="Sun H."/>
            <person name="Tunlid A."/>
            <person name="Henrissat B."/>
            <person name="Grigoriev I.V."/>
            <person name="Hibbett D.S."/>
            <person name="Martin F."/>
            <person name="Nordberg H.P."/>
            <person name="Cantor M.N."/>
            <person name="Hua S.X."/>
        </authorList>
    </citation>
    <scope>NUCLEOTIDE SEQUENCE [LARGE SCALE GENOMIC DNA]</scope>
    <source>
        <strain evidence="2 3">F 1598</strain>
    </source>
</reference>
<feature type="domain" description="CxC2-like cysteine cluster KDZ transposase-associated" evidence="1">
    <location>
        <begin position="106"/>
        <end position="151"/>
    </location>
</feature>
<keyword evidence="3" id="KW-1185">Reference proteome</keyword>
<accession>A0A0C3B1A1</accession>
<dbReference type="InterPro" id="IPR041457">
    <property type="entry name" value="CxC2_KDZ-assoc"/>
</dbReference>
<organism evidence="2 3">
    <name type="scientific">Piloderma croceum (strain F 1598)</name>
    <dbReference type="NCBI Taxonomy" id="765440"/>
    <lineage>
        <taxon>Eukaryota</taxon>
        <taxon>Fungi</taxon>
        <taxon>Dikarya</taxon>
        <taxon>Basidiomycota</taxon>
        <taxon>Agaricomycotina</taxon>
        <taxon>Agaricomycetes</taxon>
        <taxon>Agaricomycetidae</taxon>
        <taxon>Atheliales</taxon>
        <taxon>Atheliaceae</taxon>
        <taxon>Piloderma</taxon>
    </lineage>
</organism>
<dbReference type="Pfam" id="PF18758">
    <property type="entry name" value="KDZ"/>
    <property type="match status" value="1"/>
</dbReference>
<dbReference type="AlphaFoldDB" id="A0A0C3B1A1"/>
<proteinExistence type="predicted"/>
<dbReference type="STRING" id="765440.A0A0C3B1A1"/>
<gene>
    <name evidence="2" type="ORF">PILCRDRAFT_9883</name>
</gene>
<evidence type="ECO:0000259" key="1">
    <source>
        <dbReference type="Pfam" id="PF18803"/>
    </source>
</evidence>